<dbReference type="InParanoid" id="Q4U9S5"/>
<dbReference type="GO" id="GO:0046854">
    <property type="term" value="P:phosphatidylinositol phosphate biosynthetic process"/>
    <property type="evidence" value="ECO:0007669"/>
    <property type="project" value="InterPro"/>
</dbReference>
<dbReference type="CDD" id="cd05167">
    <property type="entry name" value="PI4Kc_III_alpha"/>
    <property type="match status" value="1"/>
</dbReference>
<protein>
    <submittedName>
        <fullName evidence="4">Phosphatidylinositol 4-kinase, putative</fullName>
        <ecNumber evidence="4">2.7.1.67</ecNumber>
    </submittedName>
</protein>
<dbReference type="InterPro" id="IPR015433">
    <property type="entry name" value="PI3/4_kinase"/>
</dbReference>
<keyword evidence="5" id="KW-1185">Reference proteome</keyword>
<dbReference type="PANTHER" id="PTHR10048:SF22">
    <property type="entry name" value="PHOSPHATIDYLINOSITOL 4-KINASE BETA"/>
    <property type="match status" value="1"/>
</dbReference>
<dbReference type="InterPro" id="IPR018936">
    <property type="entry name" value="PI3/4_kinase_CS"/>
</dbReference>
<keyword evidence="1 4" id="KW-0808">Transferase</keyword>
<feature type="domain" description="PI3K/PI4K catalytic" evidence="3">
    <location>
        <begin position="884"/>
        <end position="1178"/>
    </location>
</feature>
<dbReference type="GO" id="GO:0048015">
    <property type="term" value="P:phosphatidylinositol-mediated signaling"/>
    <property type="evidence" value="ECO:0007669"/>
    <property type="project" value="TreeGrafter"/>
</dbReference>
<dbReference type="Proteomes" id="UP000001950">
    <property type="component" value="Chromosome 4"/>
</dbReference>
<dbReference type="GO" id="GO:0016020">
    <property type="term" value="C:membrane"/>
    <property type="evidence" value="ECO:0007669"/>
    <property type="project" value="TreeGrafter"/>
</dbReference>
<proteinExistence type="predicted"/>
<evidence type="ECO:0000256" key="2">
    <source>
        <dbReference type="ARBA" id="ARBA00022777"/>
    </source>
</evidence>
<gene>
    <name evidence="4" type="ORF">TA08175</name>
</gene>
<dbReference type="AlphaFoldDB" id="Q4U9S5"/>
<dbReference type="STRING" id="5874.Q4U9S5"/>
<accession>Q4U9S5</accession>
<dbReference type="PROSITE" id="PS00916">
    <property type="entry name" value="PI3_4_KINASE_2"/>
    <property type="match status" value="1"/>
</dbReference>
<dbReference type="SUPFAM" id="SSF56112">
    <property type="entry name" value="Protein kinase-like (PK-like)"/>
    <property type="match status" value="1"/>
</dbReference>
<dbReference type="EC" id="2.7.1.67" evidence="4"/>
<dbReference type="OrthoDB" id="10264149at2759"/>
<sequence length="1194" mass="139527">MALAVENPKSHLRDFFGFKSPIFHSEADYSLTPVPFKPYSEPLETPISCVRNLNRSSPLKLTNILNLLGNDIYKTVDIIFSDLVTALTLKRLGYFPTRNYRLYKVILKYFGPFQYTPLRLRKYSYYSISFDLSSNFKVRKCFLRTSRIRFLNVLYKLLNSCLYIKRSILGFSLSIRDIQSVIYYTTVEVVDSHKSKNSRNLSDVQLDKSNWDTVEILESNTSFGYVRLCNFISKVLFKNNKDLGTLVSRASTWSRFDTKYIKETLIVLLFINSLKVKKSVNKIFSDFKKALNFNFNYHWNILASVNTNDLNRFLPYVTLFHSIINNETRTFNPPSSDNYELIHIGCLIPKNLILDDKYNLAYVRYVILVAKSLLKDPSISNILSLIELFVHYFSYSTLKFGFLKCSIPYNCLRCTSIFTEVYCGLINILERMRQLSCYYPHLNLIRMLIKNELNRLKTSFFVSFIDEDISDFLINYTFKNNVIPDILERNLVRSHYSPKYSKYLKYLFCFRLLKKCLDNRTAIFIKENILTASSKCSWYLMLLFCVDNHVKSVEPAMAINKTLSNSTYRHLEHLSYKPPRNYGYKFVYCGNNMLNDQFEIIYNLYVGKQTIHQYLDAFDISDKLNIIQRTQSCLVLSKNLDYVEMVLEQLVQALIIDPGDRILNLLYISLNDYNVTSKIFYHLSCLLHSNINNSTNHKIFTFIRFIFNLLSENDRNIYGNQILLHGQLLNLTYFFTYWPCYLFSIYIYKYDLPQLKLGELPFSKRYTELSKKILEISDTINNQPNLYLYKDSSDILYSGNNEIPMSSNEGSLIGQDSSVHFEPNSRGFKSIASQDKTNNGQTQFTFDHNHFSCTYSRSYSDESKLNFDYSDQDFDESVRIVGINLNSVKILNSATRAPFMVSYKLSDGSERTYIYKMKDDLRQDCLAIQMKQFLLQIFYNHELFVYLRPFLVIPYSGILFEIFSDSKINDISLSNYYNSKFSEIGGVVGFIPDTISRHHIGKEFGVPIKDFFLKRFGHQFSPNYIKAVDNFITSLAGYALLSFLLQVKDRHNGNLLFTTSGHIIHIDFGFILGASPAKDLQFELAPFKFTPEMVDFMGGSKSDNFKRFIHLLLNSYMALRTHSNLIITLVKLLQYSNIPCFRKSTLMKLKRRLRLNDSPNEAKEYIMRKIYYALNSKTTKLYDYVQSYQQGIEH</sequence>
<evidence type="ECO:0000313" key="5">
    <source>
        <dbReference type="Proteomes" id="UP000001950"/>
    </source>
</evidence>
<dbReference type="KEGG" id="tan:TA08175"/>
<dbReference type="GO" id="GO:0004430">
    <property type="term" value="F:1-phosphatidylinositol 4-kinase activity"/>
    <property type="evidence" value="ECO:0007669"/>
    <property type="project" value="UniProtKB-EC"/>
</dbReference>
<dbReference type="Pfam" id="PF00454">
    <property type="entry name" value="PI3_PI4_kinase"/>
    <property type="match status" value="1"/>
</dbReference>
<dbReference type="InterPro" id="IPR000403">
    <property type="entry name" value="PI3/4_kinase_cat_dom"/>
</dbReference>
<dbReference type="Gene3D" id="1.10.1070.11">
    <property type="entry name" value="Phosphatidylinositol 3-/4-kinase, catalytic domain"/>
    <property type="match status" value="1"/>
</dbReference>
<evidence type="ECO:0000256" key="1">
    <source>
        <dbReference type="ARBA" id="ARBA00022679"/>
    </source>
</evidence>
<reference evidence="4 5" key="1">
    <citation type="journal article" date="2005" name="Science">
        <title>Genome of the host-cell transforming parasite Theileria annulata compared with T. parva.</title>
        <authorList>
            <person name="Pain A."/>
            <person name="Renauld H."/>
            <person name="Berriman M."/>
            <person name="Murphy L."/>
            <person name="Yeats C.A."/>
            <person name="Weir W."/>
            <person name="Kerhornou A."/>
            <person name="Aslett M."/>
            <person name="Bishop R."/>
            <person name="Bouchier C."/>
            <person name="Cochet M."/>
            <person name="Coulson R.M.R."/>
            <person name="Cronin A."/>
            <person name="de Villiers E.P."/>
            <person name="Fraser A."/>
            <person name="Fosker N."/>
            <person name="Gardner M."/>
            <person name="Goble A."/>
            <person name="Griffiths-Jones S."/>
            <person name="Harris D.E."/>
            <person name="Katzer F."/>
            <person name="Larke N."/>
            <person name="Lord A."/>
            <person name="Maser P."/>
            <person name="McKellar S."/>
            <person name="Mooney P."/>
            <person name="Morton F."/>
            <person name="Nene V."/>
            <person name="O'Neil S."/>
            <person name="Price C."/>
            <person name="Quail M.A."/>
            <person name="Rabbinowitsch E."/>
            <person name="Rawlings N.D."/>
            <person name="Rutter S."/>
            <person name="Saunders D."/>
            <person name="Seeger K."/>
            <person name="Shah T."/>
            <person name="Squares R."/>
            <person name="Squares S."/>
            <person name="Tivey A."/>
            <person name="Walker A.R."/>
            <person name="Woodward J."/>
            <person name="Dobbelaere D.A.E."/>
            <person name="Langsley G."/>
            <person name="Rajandream M.A."/>
            <person name="McKeever D."/>
            <person name="Shiels B."/>
            <person name="Tait A."/>
            <person name="Barrell B.G."/>
            <person name="Hall N."/>
        </authorList>
    </citation>
    <scope>NUCLEOTIDE SEQUENCE [LARGE SCALE GENOMIC DNA]</scope>
    <source>
        <strain evidence="5">Ankara</strain>
    </source>
</reference>
<dbReference type="EMBL" id="CR940353">
    <property type="protein sequence ID" value="CAI76428.1"/>
    <property type="molecule type" value="Genomic_DNA"/>
</dbReference>
<dbReference type="GO" id="GO:0005737">
    <property type="term" value="C:cytoplasm"/>
    <property type="evidence" value="ECO:0007669"/>
    <property type="project" value="TreeGrafter"/>
</dbReference>
<dbReference type="Gene3D" id="3.30.1010.10">
    <property type="entry name" value="Phosphatidylinositol 3-kinase Catalytic Subunit, Chain A, domain 4"/>
    <property type="match status" value="1"/>
</dbReference>
<dbReference type="VEuPathDB" id="PiroplasmaDB:TA08175"/>
<keyword evidence="2" id="KW-0418">Kinase</keyword>
<dbReference type="InterPro" id="IPR011009">
    <property type="entry name" value="Kinase-like_dom_sf"/>
</dbReference>
<dbReference type="GeneID" id="3863009"/>
<dbReference type="eggNOG" id="KOG0902">
    <property type="taxonomic scope" value="Eukaryota"/>
</dbReference>
<name>Q4U9S5_THEAN</name>
<dbReference type="OMA" id="CFRKSTL"/>
<dbReference type="RefSeq" id="XP_953053.1">
    <property type="nucleotide sequence ID" value="XM_947960.1"/>
</dbReference>
<dbReference type="SMART" id="SM00146">
    <property type="entry name" value="PI3Kc"/>
    <property type="match status" value="1"/>
</dbReference>
<dbReference type="PROSITE" id="PS50290">
    <property type="entry name" value="PI3_4_KINASE_3"/>
    <property type="match status" value="1"/>
</dbReference>
<evidence type="ECO:0000259" key="3">
    <source>
        <dbReference type="PROSITE" id="PS50290"/>
    </source>
</evidence>
<evidence type="ECO:0000313" key="4">
    <source>
        <dbReference type="EMBL" id="CAI76428.1"/>
    </source>
</evidence>
<dbReference type="PANTHER" id="PTHR10048">
    <property type="entry name" value="PHOSPHATIDYLINOSITOL KINASE"/>
    <property type="match status" value="1"/>
</dbReference>
<organism evidence="4 5">
    <name type="scientific">Theileria annulata</name>
    <dbReference type="NCBI Taxonomy" id="5874"/>
    <lineage>
        <taxon>Eukaryota</taxon>
        <taxon>Sar</taxon>
        <taxon>Alveolata</taxon>
        <taxon>Apicomplexa</taxon>
        <taxon>Aconoidasida</taxon>
        <taxon>Piroplasmida</taxon>
        <taxon>Theileriidae</taxon>
        <taxon>Theileria</taxon>
    </lineage>
</organism>
<dbReference type="InterPro" id="IPR036940">
    <property type="entry name" value="PI3/4_kinase_cat_sf"/>
</dbReference>